<name>A0ABN1RJW6_9ACTN</name>
<evidence type="ECO:0000259" key="5">
    <source>
        <dbReference type="Pfam" id="PF07687"/>
    </source>
</evidence>
<dbReference type="PANTHER" id="PTHR43808:SF32">
    <property type="entry name" value="ARGE_DAPE-RELATED DEACYLASE"/>
    <property type="match status" value="1"/>
</dbReference>
<dbReference type="InterPro" id="IPR002933">
    <property type="entry name" value="Peptidase_M20"/>
</dbReference>
<dbReference type="Pfam" id="PF01546">
    <property type="entry name" value="Peptidase_M20"/>
    <property type="match status" value="1"/>
</dbReference>
<accession>A0ABN1RJW6</accession>
<evidence type="ECO:0000313" key="6">
    <source>
        <dbReference type="EMBL" id="GAA0958674.1"/>
    </source>
</evidence>
<feature type="domain" description="Peptidase M20 dimerisation" evidence="5">
    <location>
        <begin position="201"/>
        <end position="308"/>
    </location>
</feature>
<dbReference type="InterPro" id="IPR036264">
    <property type="entry name" value="Bact_exopeptidase_dim_dom"/>
</dbReference>
<gene>
    <name evidence="6" type="ORF">GCM10009554_71220</name>
</gene>
<reference evidence="6 7" key="1">
    <citation type="journal article" date="2019" name="Int. J. Syst. Evol. Microbiol.">
        <title>The Global Catalogue of Microorganisms (GCM) 10K type strain sequencing project: providing services to taxonomists for standard genome sequencing and annotation.</title>
        <authorList>
            <consortium name="The Broad Institute Genomics Platform"/>
            <consortium name="The Broad Institute Genome Sequencing Center for Infectious Disease"/>
            <person name="Wu L."/>
            <person name="Ma J."/>
        </authorList>
    </citation>
    <scope>NUCLEOTIDE SEQUENCE [LARGE SCALE GENOMIC DNA]</scope>
    <source>
        <strain evidence="6 7">JCM 10977</strain>
    </source>
</reference>
<dbReference type="Gene3D" id="3.40.630.10">
    <property type="entry name" value="Zn peptidases"/>
    <property type="match status" value="1"/>
</dbReference>
<dbReference type="SUPFAM" id="SSF55031">
    <property type="entry name" value="Bacterial exopeptidase dimerisation domain"/>
    <property type="match status" value="1"/>
</dbReference>
<keyword evidence="2" id="KW-0479">Metal-binding</keyword>
<dbReference type="Gene3D" id="3.30.70.360">
    <property type="match status" value="1"/>
</dbReference>
<evidence type="ECO:0000256" key="1">
    <source>
        <dbReference type="ARBA" id="ARBA00001947"/>
    </source>
</evidence>
<keyword evidence="3" id="KW-0378">Hydrolase</keyword>
<evidence type="ECO:0000313" key="7">
    <source>
        <dbReference type="Proteomes" id="UP001500542"/>
    </source>
</evidence>
<protein>
    <submittedName>
        <fullName evidence="6">M20 family metallopeptidase</fullName>
    </submittedName>
</protein>
<dbReference type="InterPro" id="IPR050072">
    <property type="entry name" value="Peptidase_M20A"/>
</dbReference>
<dbReference type="InterPro" id="IPR011650">
    <property type="entry name" value="Peptidase_M20_dimer"/>
</dbReference>
<evidence type="ECO:0000256" key="3">
    <source>
        <dbReference type="ARBA" id="ARBA00022801"/>
    </source>
</evidence>
<dbReference type="Pfam" id="PF07687">
    <property type="entry name" value="M20_dimer"/>
    <property type="match status" value="1"/>
</dbReference>
<dbReference type="SUPFAM" id="SSF53187">
    <property type="entry name" value="Zn-dependent exopeptidases"/>
    <property type="match status" value="1"/>
</dbReference>
<dbReference type="CDD" id="cd08659">
    <property type="entry name" value="M20_ArgE_DapE-like"/>
    <property type="match status" value="1"/>
</dbReference>
<sequence length="411" mass="41748">MITPAEQAVLDRVDEQLLVRITQNLLRAPGQNPPGEEAATVSALSAAAIELDLDVVATRVEPGRDNLTITLAGGNGPGLLLLGHTDVVPIGDGWTRDPFGGELLDGRIYGRGASDMKGGLAAALAALAALRGVELSGPVELAALMDEEETGKGIRAYVEATRRDATADGGDSGGSGVGGVGGGSWLGCITAEPTDLQTIIGARGDSYLRVEIHGKSCHAGNPADGANAIYGAAAVVAEIERLHAELAEAPHPLLGAATWSVGQIQGGTGGSIVPAECVLVADRRLLPGESPEAVLDDLKARVAALELEDRGLSVELAMPMEMPAFLTSADTELVTVTDAALADAGGPRLPLGGWTAACDGGFVARDLGVPVVVLGPGSVTDQAHRADESVGVDELVVAARTYALTALRLLG</sequence>
<comment type="caution">
    <text evidence="6">The sequence shown here is derived from an EMBL/GenBank/DDBJ whole genome shotgun (WGS) entry which is preliminary data.</text>
</comment>
<keyword evidence="4" id="KW-0862">Zinc</keyword>
<dbReference type="PROSITE" id="PS00758">
    <property type="entry name" value="ARGE_DAPE_CPG2_1"/>
    <property type="match status" value="1"/>
</dbReference>
<dbReference type="PANTHER" id="PTHR43808">
    <property type="entry name" value="ACETYLORNITHINE DEACETYLASE"/>
    <property type="match status" value="1"/>
</dbReference>
<dbReference type="RefSeq" id="WP_343980847.1">
    <property type="nucleotide sequence ID" value="NZ_BAAAHK010000020.1"/>
</dbReference>
<keyword evidence="7" id="KW-1185">Reference proteome</keyword>
<organism evidence="6 7">
    <name type="scientific">Kribbella koreensis</name>
    <dbReference type="NCBI Taxonomy" id="57909"/>
    <lineage>
        <taxon>Bacteria</taxon>
        <taxon>Bacillati</taxon>
        <taxon>Actinomycetota</taxon>
        <taxon>Actinomycetes</taxon>
        <taxon>Propionibacteriales</taxon>
        <taxon>Kribbellaceae</taxon>
        <taxon>Kribbella</taxon>
    </lineage>
</organism>
<comment type="cofactor">
    <cofactor evidence="1">
        <name>Zn(2+)</name>
        <dbReference type="ChEBI" id="CHEBI:29105"/>
    </cofactor>
</comment>
<evidence type="ECO:0000256" key="4">
    <source>
        <dbReference type="ARBA" id="ARBA00022833"/>
    </source>
</evidence>
<dbReference type="PROSITE" id="PS00759">
    <property type="entry name" value="ARGE_DAPE_CPG2_2"/>
    <property type="match status" value="1"/>
</dbReference>
<evidence type="ECO:0000256" key="2">
    <source>
        <dbReference type="ARBA" id="ARBA00022723"/>
    </source>
</evidence>
<dbReference type="InterPro" id="IPR001261">
    <property type="entry name" value="ArgE/DapE_CS"/>
</dbReference>
<proteinExistence type="predicted"/>
<dbReference type="EMBL" id="BAAAHK010000020">
    <property type="protein sequence ID" value="GAA0958674.1"/>
    <property type="molecule type" value="Genomic_DNA"/>
</dbReference>
<dbReference type="Proteomes" id="UP001500542">
    <property type="component" value="Unassembled WGS sequence"/>
</dbReference>